<dbReference type="OrthoDB" id="5810844at2759"/>
<sequence length="90" mass="10618">MNGGRRKSNICETTGLSTHQKALLSTTWRQLPRGLVFELGKRVFETIFERDPNLLVVINLEHLQDTNEWREHVNFRMHAQRFNDKIVSNK</sequence>
<dbReference type="EMBL" id="UYRT01087219">
    <property type="protein sequence ID" value="VDN32305.1"/>
    <property type="molecule type" value="Genomic_DNA"/>
</dbReference>
<gene>
    <name evidence="1" type="ORF">GPUH_LOCUS18712</name>
</gene>
<reference evidence="3" key="1">
    <citation type="submission" date="2016-06" db="UniProtKB">
        <authorList>
            <consortium name="WormBaseParasite"/>
        </authorList>
    </citation>
    <scope>IDENTIFICATION</scope>
</reference>
<evidence type="ECO:0000313" key="1">
    <source>
        <dbReference type="EMBL" id="VDN32305.1"/>
    </source>
</evidence>
<dbReference type="Gene3D" id="1.10.490.10">
    <property type="entry name" value="Globins"/>
    <property type="match status" value="1"/>
</dbReference>
<dbReference type="GO" id="GO:0020037">
    <property type="term" value="F:heme binding"/>
    <property type="evidence" value="ECO:0007669"/>
    <property type="project" value="InterPro"/>
</dbReference>
<dbReference type="SUPFAM" id="SSF46458">
    <property type="entry name" value="Globin-like"/>
    <property type="match status" value="1"/>
</dbReference>
<organism evidence="3">
    <name type="scientific">Gongylonema pulchrum</name>
    <dbReference type="NCBI Taxonomy" id="637853"/>
    <lineage>
        <taxon>Eukaryota</taxon>
        <taxon>Metazoa</taxon>
        <taxon>Ecdysozoa</taxon>
        <taxon>Nematoda</taxon>
        <taxon>Chromadorea</taxon>
        <taxon>Rhabditida</taxon>
        <taxon>Spirurina</taxon>
        <taxon>Spiruromorpha</taxon>
        <taxon>Spiruroidea</taxon>
        <taxon>Gongylonematidae</taxon>
        <taxon>Gongylonema</taxon>
    </lineage>
</organism>
<reference evidence="1 2" key="2">
    <citation type="submission" date="2018-11" db="EMBL/GenBank/DDBJ databases">
        <authorList>
            <consortium name="Pathogen Informatics"/>
        </authorList>
    </citation>
    <scope>NUCLEOTIDE SEQUENCE [LARGE SCALE GENOMIC DNA]</scope>
</reference>
<name>A0A183ECM2_9BILA</name>
<dbReference type="InterPro" id="IPR012292">
    <property type="entry name" value="Globin/Proto"/>
</dbReference>
<dbReference type="GO" id="GO:0019825">
    <property type="term" value="F:oxygen binding"/>
    <property type="evidence" value="ECO:0007669"/>
    <property type="project" value="InterPro"/>
</dbReference>
<proteinExistence type="predicted"/>
<dbReference type="AlphaFoldDB" id="A0A183ECM2"/>
<dbReference type="WBParaSite" id="GPUH_0001873801-mRNA-1">
    <property type="protein sequence ID" value="GPUH_0001873801-mRNA-1"/>
    <property type="gene ID" value="GPUH_0001873801"/>
</dbReference>
<dbReference type="Proteomes" id="UP000271098">
    <property type="component" value="Unassembled WGS sequence"/>
</dbReference>
<protein>
    <submittedName>
        <fullName evidence="3">GLOBIN domain-containing protein</fullName>
    </submittedName>
</protein>
<evidence type="ECO:0000313" key="2">
    <source>
        <dbReference type="Proteomes" id="UP000271098"/>
    </source>
</evidence>
<accession>A0A183ECM2</accession>
<evidence type="ECO:0000313" key="3">
    <source>
        <dbReference type="WBParaSite" id="GPUH_0001873801-mRNA-1"/>
    </source>
</evidence>
<keyword evidence="2" id="KW-1185">Reference proteome</keyword>
<dbReference type="InterPro" id="IPR009050">
    <property type="entry name" value="Globin-like_sf"/>
</dbReference>